<evidence type="ECO:0000313" key="1">
    <source>
        <dbReference type="EnsemblPlants" id="AUR62033890-RA:cds"/>
    </source>
</evidence>
<reference evidence="1" key="2">
    <citation type="submission" date="2021-03" db="UniProtKB">
        <authorList>
            <consortium name="EnsemblPlants"/>
        </authorList>
    </citation>
    <scope>IDENTIFICATION</scope>
</reference>
<keyword evidence="2" id="KW-1185">Reference proteome</keyword>
<dbReference type="Gramene" id="AUR62033890-RA">
    <property type="protein sequence ID" value="AUR62033890-RA:cds"/>
    <property type="gene ID" value="AUR62033890"/>
</dbReference>
<dbReference type="EnsemblPlants" id="AUR62033890-RA">
    <property type="protein sequence ID" value="AUR62033890-RA:cds"/>
    <property type="gene ID" value="AUR62033890"/>
</dbReference>
<dbReference type="AlphaFoldDB" id="A0A803MRI9"/>
<sequence length="177" mass="18552">MLVLSQAPAVSLPNSSSRCCSCCTSSSSTSSSVTSKQALKFSHINPTATLFSKRSLKSNSIKHTLRFPLIVAKSSDSSSPVTKQSPPDNDTVFVGPDSVPLEAGGDVLAILLFSAIGRFSHGFPVFEAETLRTADPFIAGWFLSAYFLGGYSEDGRGMNGLNKAVAAAAKSWAVGIL</sequence>
<accession>A0A803MRI9</accession>
<evidence type="ECO:0000313" key="2">
    <source>
        <dbReference type="Proteomes" id="UP000596660"/>
    </source>
</evidence>
<dbReference type="PANTHER" id="PTHR35283">
    <property type="entry name" value="T12C22.21 PROTEIN"/>
    <property type="match status" value="1"/>
</dbReference>
<dbReference type="Proteomes" id="UP000596660">
    <property type="component" value="Unplaced"/>
</dbReference>
<reference evidence="1" key="1">
    <citation type="journal article" date="2017" name="Nature">
        <title>The genome of Chenopodium quinoa.</title>
        <authorList>
            <person name="Jarvis D.E."/>
            <person name="Ho Y.S."/>
            <person name="Lightfoot D.J."/>
            <person name="Schmoeckel S.M."/>
            <person name="Li B."/>
            <person name="Borm T.J.A."/>
            <person name="Ohyanagi H."/>
            <person name="Mineta K."/>
            <person name="Michell C.T."/>
            <person name="Saber N."/>
            <person name="Kharbatia N.M."/>
            <person name="Rupper R.R."/>
            <person name="Sharp A.R."/>
            <person name="Dally N."/>
            <person name="Boughton B.A."/>
            <person name="Woo Y.H."/>
            <person name="Gao G."/>
            <person name="Schijlen E.G.W.M."/>
            <person name="Guo X."/>
            <person name="Momin A.A."/>
            <person name="Negrao S."/>
            <person name="Al-Babili S."/>
            <person name="Gehring C."/>
            <person name="Roessner U."/>
            <person name="Jung C."/>
            <person name="Murphy K."/>
            <person name="Arold S.T."/>
            <person name="Gojobori T."/>
            <person name="van der Linden C.G."/>
            <person name="van Loo E.N."/>
            <person name="Jellen E.N."/>
            <person name="Maughan P.J."/>
            <person name="Tester M."/>
        </authorList>
    </citation>
    <scope>NUCLEOTIDE SEQUENCE [LARGE SCALE GENOMIC DNA]</scope>
    <source>
        <strain evidence="1">cv. PI 614886</strain>
    </source>
</reference>
<proteinExistence type="predicted"/>
<protein>
    <submittedName>
        <fullName evidence="1">Uncharacterized protein</fullName>
    </submittedName>
</protein>
<organism evidence="1 2">
    <name type="scientific">Chenopodium quinoa</name>
    <name type="common">Quinoa</name>
    <dbReference type="NCBI Taxonomy" id="63459"/>
    <lineage>
        <taxon>Eukaryota</taxon>
        <taxon>Viridiplantae</taxon>
        <taxon>Streptophyta</taxon>
        <taxon>Embryophyta</taxon>
        <taxon>Tracheophyta</taxon>
        <taxon>Spermatophyta</taxon>
        <taxon>Magnoliopsida</taxon>
        <taxon>eudicotyledons</taxon>
        <taxon>Gunneridae</taxon>
        <taxon>Pentapetalae</taxon>
        <taxon>Caryophyllales</taxon>
        <taxon>Chenopodiaceae</taxon>
        <taxon>Chenopodioideae</taxon>
        <taxon>Atripliceae</taxon>
        <taxon>Chenopodium</taxon>
    </lineage>
</organism>
<name>A0A803MRI9_CHEQI</name>
<dbReference type="PANTHER" id="PTHR35283:SF3">
    <property type="entry name" value="T12C22.21 PROTEIN"/>
    <property type="match status" value="1"/>
</dbReference>
<dbReference type="Pfam" id="PF11255">
    <property type="entry name" value="DUF3054"/>
    <property type="match status" value="1"/>
</dbReference>
<dbReference type="InterPro" id="IPR021414">
    <property type="entry name" value="DUF3054"/>
</dbReference>